<protein>
    <submittedName>
        <fullName evidence="2">Uncharacterized protein</fullName>
    </submittedName>
</protein>
<keyword evidence="3" id="KW-1185">Reference proteome</keyword>
<dbReference type="AlphaFoldDB" id="A0A8X6RNX2"/>
<organism evidence="2 3">
    <name type="scientific">Trichonephila clavipes</name>
    <name type="common">Golden silk orbweaver</name>
    <name type="synonym">Nephila clavipes</name>
    <dbReference type="NCBI Taxonomy" id="2585209"/>
    <lineage>
        <taxon>Eukaryota</taxon>
        <taxon>Metazoa</taxon>
        <taxon>Ecdysozoa</taxon>
        <taxon>Arthropoda</taxon>
        <taxon>Chelicerata</taxon>
        <taxon>Arachnida</taxon>
        <taxon>Araneae</taxon>
        <taxon>Araneomorphae</taxon>
        <taxon>Entelegynae</taxon>
        <taxon>Araneoidea</taxon>
        <taxon>Nephilidae</taxon>
        <taxon>Trichonephila</taxon>
    </lineage>
</organism>
<sequence length="105" mass="11917">MRSSPEASKDPRRAEACYIFEAESPHIGVVWKSVEFSASQLRAHSPTTLLFLRMTKPTSESPNFYITPKFVPRHGKFKMQQSSLHGGSSAAPRLELSTRWPRVRD</sequence>
<accession>A0A8X6RNX2</accession>
<reference evidence="2" key="1">
    <citation type="submission" date="2020-08" db="EMBL/GenBank/DDBJ databases">
        <title>Multicomponent nature underlies the extraordinary mechanical properties of spider dragline silk.</title>
        <authorList>
            <person name="Kono N."/>
            <person name="Nakamura H."/>
            <person name="Mori M."/>
            <person name="Yoshida Y."/>
            <person name="Ohtoshi R."/>
            <person name="Malay A.D."/>
            <person name="Moran D.A.P."/>
            <person name="Tomita M."/>
            <person name="Numata K."/>
            <person name="Arakawa K."/>
        </authorList>
    </citation>
    <scope>NUCLEOTIDE SEQUENCE</scope>
</reference>
<proteinExistence type="predicted"/>
<gene>
    <name evidence="2" type="ORF">TNCV_1589711</name>
</gene>
<dbReference type="EMBL" id="BMAU01021175">
    <property type="protein sequence ID" value="GFX93795.1"/>
    <property type="molecule type" value="Genomic_DNA"/>
</dbReference>
<evidence type="ECO:0000313" key="3">
    <source>
        <dbReference type="Proteomes" id="UP000887159"/>
    </source>
</evidence>
<comment type="caution">
    <text evidence="2">The sequence shown here is derived from an EMBL/GenBank/DDBJ whole genome shotgun (WGS) entry which is preliminary data.</text>
</comment>
<dbReference type="Proteomes" id="UP000887159">
    <property type="component" value="Unassembled WGS sequence"/>
</dbReference>
<name>A0A8X6RNX2_TRICX</name>
<evidence type="ECO:0000313" key="2">
    <source>
        <dbReference type="EMBL" id="GFX93795.1"/>
    </source>
</evidence>
<feature type="region of interest" description="Disordered" evidence="1">
    <location>
        <begin position="80"/>
        <end position="105"/>
    </location>
</feature>
<evidence type="ECO:0000256" key="1">
    <source>
        <dbReference type="SAM" id="MobiDB-lite"/>
    </source>
</evidence>